<dbReference type="InterPro" id="IPR023395">
    <property type="entry name" value="MCP_dom_sf"/>
</dbReference>
<dbReference type="PROSITE" id="PS50920">
    <property type="entry name" value="SOLCAR"/>
    <property type="match status" value="1"/>
</dbReference>
<feature type="region of interest" description="Disordered" evidence="12">
    <location>
        <begin position="21"/>
        <end position="60"/>
    </location>
</feature>
<keyword evidence="6" id="KW-0999">Mitochondrion inner membrane</keyword>
<dbReference type="PANTHER" id="PTHR45671">
    <property type="entry name" value="SOLUTE CARRIER FAMILY 25 (MITOCHONDRIAL CARRIER PHOSPHATE CARRIER), MEMBER 3, LIKE-RELATED-RELATED"/>
    <property type="match status" value="1"/>
</dbReference>
<name>A0A819SP56_9BILA</name>
<feature type="transmembrane region" description="Helical" evidence="13">
    <location>
        <begin position="237"/>
        <end position="260"/>
    </location>
</feature>
<comment type="similarity">
    <text evidence="2 11">Belongs to the mitochondrial carrier (TC 2.A.29) family.</text>
</comment>
<feature type="transmembrane region" description="Helical" evidence="13">
    <location>
        <begin position="201"/>
        <end position="225"/>
    </location>
</feature>
<evidence type="ECO:0000256" key="3">
    <source>
        <dbReference type="ARBA" id="ARBA00022448"/>
    </source>
</evidence>
<comment type="caution">
    <text evidence="14">The sequence shown here is derived from an EMBL/GenBank/DDBJ whole genome shotgun (WGS) entry which is preliminary data.</text>
</comment>
<dbReference type="Gene3D" id="1.50.40.10">
    <property type="entry name" value="Mitochondrial carrier domain"/>
    <property type="match status" value="1"/>
</dbReference>
<dbReference type="GO" id="GO:1990547">
    <property type="term" value="P:mitochondrial phosphate ion transmembrane transport"/>
    <property type="evidence" value="ECO:0007669"/>
    <property type="project" value="InterPro"/>
</dbReference>
<keyword evidence="7 13" id="KW-1133">Transmembrane helix</keyword>
<reference evidence="14" key="1">
    <citation type="submission" date="2021-02" db="EMBL/GenBank/DDBJ databases">
        <authorList>
            <person name="Nowell W R."/>
        </authorList>
    </citation>
    <scope>NUCLEOTIDE SEQUENCE</scope>
</reference>
<evidence type="ECO:0000256" key="9">
    <source>
        <dbReference type="ARBA" id="ARBA00023136"/>
    </source>
</evidence>
<evidence type="ECO:0000313" key="15">
    <source>
        <dbReference type="Proteomes" id="UP000663868"/>
    </source>
</evidence>
<dbReference type="GO" id="GO:0005743">
    <property type="term" value="C:mitochondrial inner membrane"/>
    <property type="evidence" value="ECO:0007669"/>
    <property type="project" value="UniProtKB-SubCell"/>
</dbReference>
<evidence type="ECO:0000256" key="7">
    <source>
        <dbReference type="ARBA" id="ARBA00022989"/>
    </source>
</evidence>
<organism evidence="14 15">
    <name type="scientific">Adineta steineri</name>
    <dbReference type="NCBI Taxonomy" id="433720"/>
    <lineage>
        <taxon>Eukaryota</taxon>
        <taxon>Metazoa</taxon>
        <taxon>Spiralia</taxon>
        <taxon>Gnathifera</taxon>
        <taxon>Rotifera</taxon>
        <taxon>Eurotatoria</taxon>
        <taxon>Bdelloidea</taxon>
        <taxon>Adinetida</taxon>
        <taxon>Adinetidae</taxon>
        <taxon>Adineta</taxon>
    </lineage>
</organism>
<dbReference type="AlphaFoldDB" id="A0A819SP56"/>
<evidence type="ECO:0000256" key="4">
    <source>
        <dbReference type="ARBA" id="ARBA00022692"/>
    </source>
</evidence>
<dbReference type="GO" id="GO:0005315">
    <property type="term" value="F:phosphate transmembrane transporter activity"/>
    <property type="evidence" value="ECO:0007669"/>
    <property type="project" value="InterPro"/>
</dbReference>
<evidence type="ECO:0000256" key="13">
    <source>
        <dbReference type="SAM" id="Phobius"/>
    </source>
</evidence>
<gene>
    <name evidence="14" type="ORF">KXQ929_LOCUS32564</name>
</gene>
<keyword evidence="3 11" id="KW-0813">Transport</keyword>
<evidence type="ECO:0000256" key="2">
    <source>
        <dbReference type="ARBA" id="ARBA00006375"/>
    </source>
</evidence>
<dbReference type="Pfam" id="PF00153">
    <property type="entry name" value="Mito_carr"/>
    <property type="match status" value="1"/>
</dbReference>
<feature type="transmembrane region" description="Helical" evidence="13">
    <location>
        <begin position="113"/>
        <end position="134"/>
    </location>
</feature>
<keyword evidence="5" id="KW-0677">Repeat</keyword>
<dbReference type="EMBL" id="CAJOBB010003972">
    <property type="protein sequence ID" value="CAF4068051.1"/>
    <property type="molecule type" value="Genomic_DNA"/>
</dbReference>
<keyword evidence="8" id="KW-0496">Mitochondrion</keyword>
<dbReference type="Proteomes" id="UP000663868">
    <property type="component" value="Unassembled WGS sequence"/>
</dbReference>
<evidence type="ECO:0000256" key="6">
    <source>
        <dbReference type="ARBA" id="ARBA00022792"/>
    </source>
</evidence>
<evidence type="ECO:0000256" key="10">
    <source>
        <dbReference type="PROSITE-ProRule" id="PRU00282"/>
    </source>
</evidence>
<evidence type="ECO:0000256" key="8">
    <source>
        <dbReference type="ARBA" id="ARBA00023128"/>
    </source>
</evidence>
<evidence type="ECO:0000313" key="14">
    <source>
        <dbReference type="EMBL" id="CAF4068051.1"/>
    </source>
</evidence>
<evidence type="ECO:0000256" key="5">
    <source>
        <dbReference type="ARBA" id="ARBA00022737"/>
    </source>
</evidence>
<evidence type="ECO:0000256" key="1">
    <source>
        <dbReference type="ARBA" id="ARBA00004448"/>
    </source>
</evidence>
<feature type="non-terminal residue" evidence="14">
    <location>
        <position position="1"/>
    </location>
</feature>
<evidence type="ECO:0000256" key="12">
    <source>
        <dbReference type="SAM" id="MobiDB-lite"/>
    </source>
</evidence>
<evidence type="ECO:0000256" key="11">
    <source>
        <dbReference type="RuleBase" id="RU000488"/>
    </source>
</evidence>
<keyword evidence="4 10" id="KW-0812">Transmembrane</keyword>
<proteinExistence type="inferred from homology"/>
<dbReference type="InterPro" id="IPR018108">
    <property type="entry name" value="MCP_transmembrane"/>
</dbReference>
<dbReference type="InterPro" id="IPR044677">
    <property type="entry name" value="SLC25A3/Pic2/Mir1-like"/>
</dbReference>
<dbReference type="SUPFAM" id="SSF103506">
    <property type="entry name" value="Mitochondrial carrier"/>
    <property type="match status" value="1"/>
</dbReference>
<feature type="transmembrane region" description="Helical" evidence="13">
    <location>
        <begin position="266"/>
        <end position="288"/>
    </location>
</feature>
<dbReference type="PANTHER" id="PTHR45671:SF10">
    <property type="entry name" value="SOLUTE CARRIER FAMILY 25 MEMBER 3"/>
    <property type="match status" value="1"/>
</dbReference>
<accession>A0A819SP56</accession>
<protein>
    <submittedName>
        <fullName evidence="14">Uncharacterized protein</fullName>
    </submittedName>
</protein>
<feature type="repeat" description="Solcar" evidence="10">
    <location>
        <begin position="313"/>
        <end position="394"/>
    </location>
</feature>
<comment type="subcellular location">
    <subcellularLocation>
        <location evidence="1">Mitochondrion inner membrane</location>
        <topology evidence="1">Multi-pass membrane protein</topology>
    </subcellularLocation>
</comment>
<keyword evidence="9 10" id="KW-0472">Membrane</keyword>
<sequence>MSILNKRAHSYAVEHILGIKLKAPETTEGEGESKDKSPGGGSTEKPGTKSSKKNSQHSQAKVWSLEPKVRSLQPEVWPLQPKVWSLQQNTEMFLYIEQEHNEQQKEKQGLPCILRFLCDFFTSAILAILLEIIFSQCILSYESILANSACPDFDADCFGYNGTLVSGPFLCTKNAIANFSETSPKLNCYGWVYKTITTNDALNSIGVSGGLLGLISCIVPLVFYLSYFRKKCWGISILCIILPACTIVAFILVSTLLIQAPERPSVLTVLTFSLFITMTSGGWGWAVYTSWSRRSKSPQPWCSTKGSFVKEHCSFLNYFINSYPLYPFCCCGKPENFSCFDVNPTKYTHLISGLRRITAEESFRAIWKGWAPTLLGYIPQGALKYGLYEVFKDLYSNLAGEKYTQQYKGWIWCAGAASAEFLADIALCPMEMIKVKVQTSLPGTFP</sequence>